<evidence type="ECO:0000256" key="2">
    <source>
        <dbReference type="ARBA" id="ARBA00008473"/>
    </source>
</evidence>
<keyword evidence="6 10" id="KW-1133">Transmembrane helix</keyword>
<feature type="compositionally biased region" description="Gly residues" evidence="9">
    <location>
        <begin position="67"/>
        <end position="84"/>
    </location>
</feature>
<evidence type="ECO:0000256" key="6">
    <source>
        <dbReference type="ARBA" id="ARBA00022989"/>
    </source>
</evidence>
<evidence type="ECO:0000313" key="12">
    <source>
        <dbReference type="Proteomes" id="UP001530315"/>
    </source>
</evidence>
<evidence type="ECO:0000256" key="5">
    <source>
        <dbReference type="ARBA" id="ARBA00022927"/>
    </source>
</evidence>
<dbReference type="AlphaFoldDB" id="A0ABD3MXN6"/>
<keyword evidence="4 10" id="KW-0812">Transmembrane</keyword>
<evidence type="ECO:0000256" key="4">
    <source>
        <dbReference type="ARBA" id="ARBA00022692"/>
    </source>
</evidence>
<keyword evidence="7" id="KW-0333">Golgi apparatus</keyword>
<keyword evidence="8 10" id="KW-0472">Membrane</keyword>
<gene>
    <name evidence="11" type="ORF">ACHAW5_002197</name>
</gene>
<feature type="region of interest" description="Disordered" evidence="9">
    <location>
        <begin position="64"/>
        <end position="130"/>
    </location>
</feature>
<feature type="compositionally biased region" description="Low complexity" evidence="9">
    <location>
        <begin position="7"/>
        <end position="20"/>
    </location>
</feature>
<evidence type="ECO:0000256" key="10">
    <source>
        <dbReference type="SAM" id="Phobius"/>
    </source>
</evidence>
<dbReference type="PANTHER" id="PTHR21094">
    <property type="entry name" value="GOS-28 SNARE- RELATED"/>
    <property type="match status" value="1"/>
</dbReference>
<keyword evidence="5" id="KW-0653">Protein transport</keyword>
<feature type="region of interest" description="Disordered" evidence="9">
    <location>
        <begin position="1"/>
        <end position="35"/>
    </location>
</feature>
<accession>A0ABD3MXN6</accession>
<dbReference type="PANTHER" id="PTHR21094:SF2">
    <property type="entry name" value="GOLGI SNAP RECEPTOR COMPLEX MEMBER 1"/>
    <property type="match status" value="1"/>
</dbReference>
<keyword evidence="12" id="KW-1185">Reference proteome</keyword>
<name>A0ABD3MXN6_9STRA</name>
<organism evidence="11 12">
    <name type="scientific">Stephanodiscus triporus</name>
    <dbReference type="NCBI Taxonomy" id="2934178"/>
    <lineage>
        <taxon>Eukaryota</taxon>
        <taxon>Sar</taxon>
        <taxon>Stramenopiles</taxon>
        <taxon>Ochrophyta</taxon>
        <taxon>Bacillariophyta</taxon>
        <taxon>Coscinodiscophyceae</taxon>
        <taxon>Thalassiosirophycidae</taxon>
        <taxon>Stephanodiscales</taxon>
        <taxon>Stephanodiscaceae</taxon>
        <taxon>Stephanodiscus</taxon>
    </lineage>
</organism>
<comment type="caution">
    <text evidence="11">The sequence shown here is derived from an EMBL/GenBank/DDBJ whole genome shotgun (WGS) entry which is preliminary data.</text>
</comment>
<evidence type="ECO:0000256" key="8">
    <source>
        <dbReference type="ARBA" id="ARBA00023136"/>
    </source>
</evidence>
<dbReference type="EMBL" id="JALLAZ020001723">
    <property type="protein sequence ID" value="KAL3766731.1"/>
    <property type="molecule type" value="Genomic_DNA"/>
</dbReference>
<feature type="transmembrane region" description="Helical" evidence="10">
    <location>
        <begin position="294"/>
        <end position="311"/>
    </location>
</feature>
<dbReference type="Pfam" id="PF12352">
    <property type="entry name" value="V-SNARE_C"/>
    <property type="match status" value="1"/>
</dbReference>
<protein>
    <recommendedName>
        <fullName evidence="13">Golgi SNAP receptor complex member 1</fullName>
    </recommendedName>
</protein>
<dbReference type="GO" id="GO:0015031">
    <property type="term" value="P:protein transport"/>
    <property type="evidence" value="ECO:0007669"/>
    <property type="project" value="UniProtKB-KW"/>
</dbReference>
<dbReference type="GO" id="GO:0000139">
    <property type="term" value="C:Golgi membrane"/>
    <property type="evidence" value="ECO:0007669"/>
    <property type="project" value="UniProtKB-SubCell"/>
</dbReference>
<evidence type="ECO:0000256" key="3">
    <source>
        <dbReference type="ARBA" id="ARBA00022448"/>
    </source>
</evidence>
<evidence type="ECO:0000313" key="11">
    <source>
        <dbReference type="EMBL" id="KAL3766731.1"/>
    </source>
</evidence>
<dbReference type="InterPro" id="IPR023601">
    <property type="entry name" value="Golgi_SNAP_su1"/>
</dbReference>
<evidence type="ECO:0000256" key="7">
    <source>
        <dbReference type="ARBA" id="ARBA00023034"/>
    </source>
</evidence>
<evidence type="ECO:0000256" key="9">
    <source>
        <dbReference type="SAM" id="MobiDB-lite"/>
    </source>
</evidence>
<proteinExistence type="inferred from homology"/>
<reference evidence="11 12" key="1">
    <citation type="submission" date="2024-10" db="EMBL/GenBank/DDBJ databases">
        <title>Updated reference genomes for cyclostephanoid diatoms.</title>
        <authorList>
            <person name="Roberts W.R."/>
            <person name="Alverson A.J."/>
        </authorList>
    </citation>
    <scope>NUCLEOTIDE SEQUENCE [LARGE SCALE GENOMIC DNA]</scope>
    <source>
        <strain evidence="11 12">AJA276-08</strain>
    </source>
</reference>
<comment type="subcellular location">
    <subcellularLocation>
        <location evidence="1">Golgi apparatus membrane</location>
        <topology evidence="1">Single-pass type IV membrane protein</topology>
    </subcellularLocation>
</comment>
<comment type="similarity">
    <text evidence="2">Belongs to the GOSR1 family.</text>
</comment>
<sequence length="312" mass="32768">MHNSGNSSVDSVVLDSSSAVPATYGMTPEQASREFDALRREATKLERSLEDRVARYQQLAQRLTVGDGNGGGIGGGTSDGGSDGGPPSHRSSLLDHAEAGIAAPSSSSSSYGGDGGRRKDGTGVGGNNIDEEESLLAKDIHRTMSSMTELINTRMAPAAERTGRPQHSLLVKRYREILFDCGADYSKTSAAVARKREARELFRGANASSSSSSGGGGGDASTEQLLRERNAIDNSMKSANSVLSQAASVRSELRNQGASLRGVTGTMARIAGNVPGLNGLIDMIRKKRQKDDRVVGGVVAGCILFTLWYLFG</sequence>
<keyword evidence="3" id="KW-0813">Transport</keyword>
<evidence type="ECO:0008006" key="13">
    <source>
        <dbReference type="Google" id="ProtNLM"/>
    </source>
</evidence>
<evidence type="ECO:0000256" key="1">
    <source>
        <dbReference type="ARBA" id="ARBA00004409"/>
    </source>
</evidence>
<dbReference type="Proteomes" id="UP001530315">
    <property type="component" value="Unassembled WGS sequence"/>
</dbReference>